<dbReference type="EMBL" id="BPLR01005223">
    <property type="protein sequence ID" value="GIY00766.1"/>
    <property type="molecule type" value="Genomic_DNA"/>
</dbReference>
<evidence type="ECO:0000313" key="2">
    <source>
        <dbReference type="EMBL" id="GIY00766.1"/>
    </source>
</evidence>
<feature type="region of interest" description="Disordered" evidence="1">
    <location>
        <begin position="1"/>
        <end position="55"/>
    </location>
</feature>
<organism evidence="2 3">
    <name type="scientific">Caerostris extrusa</name>
    <name type="common">Bark spider</name>
    <name type="synonym">Caerostris bankana</name>
    <dbReference type="NCBI Taxonomy" id="172846"/>
    <lineage>
        <taxon>Eukaryota</taxon>
        <taxon>Metazoa</taxon>
        <taxon>Ecdysozoa</taxon>
        <taxon>Arthropoda</taxon>
        <taxon>Chelicerata</taxon>
        <taxon>Arachnida</taxon>
        <taxon>Araneae</taxon>
        <taxon>Araneomorphae</taxon>
        <taxon>Entelegynae</taxon>
        <taxon>Araneoidea</taxon>
        <taxon>Araneidae</taxon>
        <taxon>Caerostris</taxon>
    </lineage>
</organism>
<accession>A0AAV4PV39</accession>
<feature type="compositionally biased region" description="Basic and acidic residues" evidence="1">
    <location>
        <begin position="1"/>
        <end position="12"/>
    </location>
</feature>
<keyword evidence="3" id="KW-1185">Reference proteome</keyword>
<feature type="compositionally biased region" description="Basic and acidic residues" evidence="1">
    <location>
        <begin position="34"/>
        <end position="49"/>
    </location>
</feature>
<feature type="compositionally biased region" description="Low complexity" evidence="1">
    <location>
        <begin position="13"/>
        <end position="33"/>
    </location>
</feature>
<evidence type="ECO:0000256" key="1">
    <source>
        <dbReference type="SAM" id="MobiDB-lite"/>
    </source>
</evidence>
<reference evidence="2 3" key="1">
    <citation type="submission" date="2021-06" db="EMBL/GenBank/DDBJ databases">
        <title>Caerostris extrusa draft genome.</title>
        <authorList>
            <person name="Kono N."/>
            <person name="Arakawa K."/>
        </authorList>
    </citation>
    <scope>NUCLEOTIDE SEQUENCE [LARGE SCALE GENOMIC DNA]</scope>
</reference>
<protein>
    <submittedName>
        <fullName evidence="2">Uncharacterized protein</fullName>
    </submittedName>
</protein>
<evidence type="ECO:0000313" key="3">
    <source>
        <dbReference type="Proteomes" id="UP001054945"/>
    </source>
</evidence>
<dbReference type="AlphaFoldDB" id="A0AAV4PV39"/>
<proteinExistence type="predicted"/>
<comment type="caution">
    <text evidence="2">The sequence shown here is derived from an EMBL/GenBank/DDBJ whole genome shotgun (WGS) entry which is preliminary data.</text>
</comment>
<name>A0AAV4PV39_CAEEX</name>
<dbReference type="Proteomes" id="UP001054945">
    <property type="component" value="Unassembled WGS sequence"/>
</dbReference>
<gene>
    <name evidence="2" type="ORF">CEXT_557941</name>
</gene>
<sequence length="123" mass="14147">MEVVKRAGDDGRSVGSRAAAGFRGAATMPGRQGQQREARQRHDDVDQRQRIPHGRACLHNTHLSTQRHLANFVMELNNGNRCRIMRSQCLKVDFAFSAYKFGLKYQKRSQDFKLFNKLRNSKI</sequence>